<reference evidence="2" key="1">
    <citation type="submission" date="2023-05" db="EMBL/GenBank/DDBJ databases">
        <title>Nepenthes gracilis genome sequencing.</title>
        <authorList>
            <person name="Fukushima K."/>
        </authorList>
    </citation>
    <scope>NUCLEOTIDE SEQUENCE</scope>
    <source>
        <strain evidence="2">SING2019-196</strain>
    </source>
</reference>
<feature type="compositionally biased region" description="Basic and acidic residues" evidence="1">
    <location>
        <begin position="77"/>
        <end position="94"/>
    </location>
</feature>
<accession>A0AAD3S4Q2</accession>
<keyword evidence="3" id="KW-1185">Reference proteome</keyword>
<comment type="caution">
    <text evidence="2">The sequence shown here is derived from an EMBL/GenBank/DDBJ whole genome shotgun (WGS) entry which is preliminary data.</text>
</comment>
<dbReference type="AlphaFoldDB" id="A0AAD3S4Q2"/>
<evidence type="ECO:0000313" key="3">
    <source>
        <dbReference type="Proteomes" id="UP001279734"/>
    </source>
</evidence>
<gene>
    <name evidence="2" type="ORF">Nepgr_006199</name>
</gene>
<protein>
    <submittedName>
        <fullName evidence="2">Uncharacterized protein</fullName>
    </submittedName>
</protein>
<evidence type="ECO:0000313" key="2">
    <source>
        <dbReference type="EMBL" id="GMH04360.1"/>
    </source>
</evidence>
<sequence>MLEEAIKNARERDTRTLLRAIRNNDDWICFNSTSREDQVASYSFSKSKEPAKTEACAEGKVGELFSAPTLEGYADLSKNDQGDGDGVHDFKISN</sequence>
<dbReference type="EMBL" id="BSYO01000005">
    <property type="protein sequence ID" value="GMH04360.1"/>
    <property type="molecule type" value="Genomic_DNA"/>
</dbReference>
<dbReference type="Proteomes" id="UP001279734">
    <property type="component" value="Unassembled WGS sequence"/>
</dbReference>
<proteinExistence type="predicted"/>
<feature type="region of interest" description="Disordered" evidence="1">
    <location>
        <begin position="75"/>
        <end position="94"/>
    </location>
</feature>
<name>A0AAD3S4Q2_NEPGR</name>
<evidence type="ECO:0000256" key="1">
    <source>
        <dbReference type="SAM" id="MobiDB-lite"/>
    </source>
</evidence>
<organism evidence="2 3">
    <name type="scientific">Nepenthes gracilis</name>
    <name type="common">Slender pitcher plant</name>
    <dbReference type="NCBI Taxonomy" id="150966"/>
    <lineage>
        <taxon>Eukaryota</taxon>
        <taxon>Viridiplantae</taxon>
        <taxon>Streptophyta</taxon>
        <taxon>Embryophyta</taxon>
        <taxon>Tracheophyta</taxon>
        <taxon>Spermatophyta</taxon>
        <taxon>Magnoliopsida</taxon>
        <taxon>eudicotyledons</taxon>
        <taxon>Gunneridae</taxon>
        <taxon>Pentapetalae</taxon>
        <taxon>Caryophyllales</taxon>
        <taxon>Nepenthaceae</taxon>
        <taxon>Nepenthes</taxon>
    </lineage>
</organism>